<evidence type="ECO:0000256" key="6">
    <source>
        <dbReference type="ARBA" id="ARBA00047512"/>
    </source>
</evidence>
<feature type="domain" description="GP-PDE" evidence="8">
    <location>
        <begin position="22"/>
        <end position="328"/>
    </location>
</feature>
<keyword evidence="3 7" id="KW-0732">Signal</keyword>
<feature type="chain" id="PRO_5041354304" description="glycerophosphodiester phosphodiesterase" evidence="7">
    <location>
        <begin position="22"/>
        <end position="346"/>
    </location>
</feature>
<evidence type="ECO:0000256" key="5">
    <source>
        <dbReference type="ARBA" id="ARBA00022801"/>
    </source>
</evidence>
<keyword evidence="10" id="KW-1185">Reference proteome</keyword>
<evidence type="ECO:0000256" key="7">
    <source>
        <dbReference type="SAM" id="SignalP"/>
    </source>
</evidence>
<dbReference type="GO" id="GO:0006629">
    <property type="term" value="P:lipid metabolic process"/>
    <property type="evidence" value="ECO:0007669"/>
    <property type="project" value="InterPro"/>
</dbReference>
<comment type="caution">
    <text evidence="9">The sequence shown here is derived from an EMBL/GenBank/DDBJ whole genome shotgun (WGS) entry which is preliminary data.</text>
</comment>
<evidence type="ECO:0000259" key="8">
    <source>
        <dbReference type="PROSITE" id="PS51704"/>
    </source>
</evidence>
<dbReference type="RefSeq" id="WP_251261762.1">
    <property type="nucleotide sequence ID" value="NZ_JAMQGP010000005.1"/>
</dbReference>
<accession>A0AA42B7M5</accession>
<dbReference type="AlphaFoldDB" id="A0AA42B7M5"/>
<reference evidence="9 10" key="1">
    <citation type="journal article" date="2013" name="Antonie Van Leeuwenhoek">
        <title>Echinimonas agarilytica gen. nov., sp. nov., a new gammaproteobacterium isolated from the sea urchin Strongylocentrotus intermedius.</title>
        <authorList>
            <person name="Nedashkovskaya O.I."/>
            <person name="Stenkova A.M."/>
            <person name="Zhukova N.V."/>
            <person name="Van Trappen S."/>
            <person name="Lee J.S."/>
            <person name="Kim S.B."/>
        </authorList>
    </citation>
    <scope>NUCLEOTIDE SEQUENCE [LARGE SCALE GENOMIC DNA]</scope>
    <source>
        <strain evidence="9 10">KMM 6351</strain>
    </source>
</reference>
<comment type="catalytic activity">
    <reaction evidence="6">
        <text>a sn-glycero-3-phosphodiester + H2O = an alcohol + sn-glycerol 3-phosphate + H(+)</text>
        <dbReference type="Rhea" id="RHEA:12969"/>
        <dbReference type="ChEBI" id="CHEBI:15377"/>
        <dbReference type="ChEBI" id="CHEBI:15378"/>
        <dbReference type="ChEBI" id="CHEBI:30879"/>
        <dbReference type="ChEBI" id="CHEBI:57597"/>
        <dbReference type="ChEBI" id="CHEBI:83408"/>
        <dbReference type="EC" id="3.1.4.46"/>
    </reaction>
</comment>
<keyword evidence="5 9" id="KW-0378">Hydrolase</keyword>
<dbReference type="EMBL" id="JAMQGP010000005">
    <property type="protein sequence ID" value="MCM2680335.1"/>
    <property type="molecule type" value="Genomic_DNA"/>
</dbReference>
<keyword evidence="4" id="KW-0319">Glycerol metabolism</keyword>
<comment type="similarity">
    <text evidence="1">Belongs to the glycerophosphoryl diester phosphodiesterase family.</text>
</comment>
<evidence type="ECO:0000256" key="4">
    <source>
        <dbReference type="ARBA" id="ARBA00022798"/>
    </source>
</evidence>
<dbReference type="SUPFAM" id="SSF51695">
    <property type="entry name" value="PLC-like phosphodiesterases"/>
    <property type="match status" value="1"/>
</dbReference>
<dbReference type="GO" id="GO:0008889">
    <property type="term" value="F:glycerophosphodiester phosphodiesterase activity"/>
    <property type="evidence" value="ECO:0007669"/>
    <property type="project" value="UniProtKB-EC"/>
</dbReference>
<dbReference type="Gene3D" id="3.20.20.190">
    <property type="entry name" value="Phosphatidylinositol (PI) phosphodiesterase"/>
    <property type="match status" value="1"/>
</dbReference>
<feature type="signal peptide" evidence="7">
    <location>
        <begin position="1"/>
        <end position="21"/>
    </location>
</feature>
<dbReference type="GO" id="GO:0006071">
    <property type="term" value="P:glycerol metabolic process"/>
    <property type="evidence" value="ECO:0007669"/>
    <property type="project" value="UniProtKB-KW"/>
</dbReference>
<evidence type="ECO:0000256" key="1">
    <source>
        <dbReference type="ARBA" id="ARBA00007277"/>
    </source>
</evidence>
<dbReference type="Proteomes" id="UP001165393">
    <property type="component" value="Unassembled WGS sequence"/>
</dbReference>
<dbReference type="EC" id="3.1.4.46" evidence="2"/>
<dbReference type="InterPro" id="IPR030395">
    <property type="entry name" value="GP_PDE_dom"/>
</dbReference>
<name>A0AA42B7M5_9GAMM</name>
<dbReference type="FunFam" id="3.20.20.190:FF:000009">
    <property type="entry name" value="Glycerophosphodiester phosphodiesterase, periplasmic"/>
    <property type="match status" value="1"/>
</dbReference>
<dbReference type="InterPro" id="IPR017946">
    <property type="entry name" value="PLC-like_Pdiesterase_TIM-brl"/>
</dbReference>
<dbReference type="PANTHER" id="PTHR43620">
    <property type="entry name" value="GLYCEROPHOSPHORYL DIESTER PHOSPHODIESTERASE"/>
    <property type="match status" value="1"/>
</dbReference>
<protein>
    <recommendedName>
        <fullName evidence="2">glycerophosphodiester phosphodiesterase</fullName>
        <ecNumber evidence="2">3.1.4.46</ecNumber>
    </recommendedName>
</protein>
<evidence type="ECO:0000313" key="10">
    <source>
        <dbReference type="Proteomes" id="UP001165393"/>
    </source>
</evidence>
<dbReference type="PANTHER" id="PTHR43620:SF7">
    <property type="entry name" value="GLYCEROPHOSPHODIESTER PHOSPHODIESTERASE GDPD5-RELATED"/>
    <property type="match status" value="1"/>
</dbReference>
<gene>
    <name evidence="9" type="primary">glpQ</name>
    <name evidence="9" type="ORF">NAF29_11725</name>
</gene>
<dbReference type="GO" id="GO:0042597">
    <property type="term" value="C:periplasmic space"/>
    <property type="evidence" value="ECO:0007669"/>
    <property type="project" value="TreeGrafter"/>
</dbReference>
<dbReference type="Pfam" id="PF03009">
    <property type="entry name" value="GDPD"/>
    <property type="match status" value="1"/>
</dbReference>
<dbReference type="NCBIfam" id="NF008354">
    <property type="entry name" value="PRK11143.1"/>
    <property type="match status" value="1"/>
</dbReference>
<evidence type="ECO:0000313" key="9">
    <source>
        <dbReference type="EMBL" id="MCM2680335.1"/>
    </source>
</evidence>
<proteinExistence type="inferred from homology"/>
<dbReference type="PROSITE" id="PS51704">
    <property type="entry name" value="GP_PDE"/>
    <property type="match status" value="1"/>
</dbReference>
<sequence length="346" mass="39349">MNLLKSIFVVLSLLICANAIAVDIIAHRGASGVLPEHTLVSVAYAHAAGADYIEQDVVLTKDDIPIVMHDIYLEQTTNVADIFPKRKREDGHFYAIDFTVQEIQYLEVHERVAPGTNKPIFPNRFPLQMTQFRVPTLEQEIKLIQGLNHSTRLDVGLYVELKNPQWHRDNGKNLATHTLGLLAQYGYENADDNAFIQSFDAKELKLIFTQQLTNLKLIQLIGENDWNLAETDFDAMKTSEGITEVATYAAGIGPWWKQLLMLSDDKIITTDLTRFAHQHKLLVHPYTFRIEEVPAKAHDYEHLLKVIVQTLQVDAIFTDNPLRTAKFVSRSVILNDFKHEPKAGKR</sequence>
<organism evidence="9 10">
    <name type="scientific">Echinimonas agarilytica</name>
    <dbReference type="NCBI Taxonomy" id="1215918"/>
    <lineage>
        <taxon>Bacteria</taxon>
        <taxon>Pseudomonadati</taxon>
        <taxon>Pseudomonadota</taxon>
        <taxon>Gammaproteobacteria</taxon>
        <taxon>Alteromonadales</taxon>
        <taxon>Echinimonadaceae</taxon>
        <taxon>Echinimonas</taxon>
    </lineage>
</organism>
<evidence type="ECO:0000256" key="3">
    <source>
        <dbReference type="ARBA" id="ARBA00022729"/>
    </source>
</evidence>
<evidence type="ECO:0000256" key="2">
    <source>
        <dbReference type="ARBA" id="ARBA00012247"/>
    </source>
</evidence>